<dbReference type="Proteomes" id="UP000092993">
    <property type="component" value="Unassembled WGS sequence"/>
</dbReference>
<evidence type="ECO:0000256" key="1">
    <source>
        <dbReference type="SAM" id="MobiDB-lite"/>
    </source>
</evidence>
<evidence type="ECO:0008006" key="4">
    <source>
        <dbReference type="Google" id="ProtNLM"/>
    </source>
</evidence>
<dbReference type="STRING" id="5627.A0A1C7LW87"/>
<proteinExistence type="predicted"/>
<name>A0A1C7LW87_GRIFR</name>
<accession>A0A1C7LW87</accession>
<dbReference type="OrthoDB" id="2368680at2759"/>
<gene>
    <name evidence="2" type="ORF">A0H81_11083</name>
</gene>
<dbReference type="AlphaFoldDB" id="A0A1C7LW87"/>
<evidence type="ECO:0000313" key="3">
    <source>
        <dbReference type="Proteomes" id="UP000092993"/>
    </source>
</evidence>
<organism evidence="2 3">
    <name type="scientific">Grifola frondosa</name>
    <name type="common">Maitake</name>
    <name type="synonym">Polyporus frondosus</name>
    <dbReference type="NCBI Taxonomy" id="5627"/>
    <lineage>
        <taxon>Eukaryota</taxon>
        <taxon>Fungi</taxon>
        <taxon>Dikarya</taxon>
        <taxon>Basidiomycota</taxon>
        <taxon>Agaricomycotina</taxon>
        <taxon>Agaricomycetes</taxon>
        <taxon>Polyporales</taxon>
        <taxon>Grifolaceae</taxon>
        <taxon>Grifola</taxon>
    </lineage>
</organism>
<comment type="caution">
    <text evidence="2">The sequence shown here is derived from an EMBL/GenBank/DDBJ whole genome shotgun (WGS) entry which is preliminary data.</text>
</comment>
<dbReference type="InterPro" id="IPR036361">
    <property type="entry name" value="SAP_dom_sf"/>
</dbReference>
<dbReference type="EMBL" id="LUGG01000019">
    <property type="protein sequence ID" value="OBZ68981.1"/>
    <property type="molecule type" value="Genomic_DNA"/>
</dbReference>
<protein>
    <recommendedName>
        <fullName evidence="4">Rho termination factor N-terminal domain-containing protein</fullName>
    </recommendedName>
</protein>
<evidence type="ECO:0000313" key="2">
    <source>
        <dbReference type="EMBL" id="OBZ68981.1"/>
    </source>
</evidence>
<keyword evidence="3" id="KW-1185">Reference proteome</keyword>
<feature type="region of interest" description="Disordered" evidence="1">
    <location>
        <begin position="83"/>
        <end position="114"/>
    </location>
</feature>
<sequence length="153" mass="16185">MRNSLPSTFARHCDLNKELCISSDNMTTNIGLPGVDISKLTVPQLKALCKERKITGYSKLGKQALLQKLAPCGSFAVPPAGPSPSVVVSSATSEQPALQDNHDSATASCAKKPHATVRSTELPKSYIPATKAFKAKKAKPVTQNENAALVSII</sequence>
<dbReference type="Gene3D" id="1.10.720.30">
    <property type="entry name" value="SAP domain"/>
    <property type="match status" value="1"/>
</dbReference>
<reference evidence="2 3" key="1">
    <citation type="submission" date="2016-03" db="EMBL/GenBank/DDBJ databases">
        <title>Whole genome sequencing of Grifola frondosa 9006-11.</title>
        <authorList>
            <person name="Min B."/>
            <person name="Park H."/>
            <person name="Kim J.-G."/>
            <person name="Cho H."/>
            <person name="Oh Y.-L."/>
            <person name="Kong W.-S."/>
            <person name="Choi I.-G."/>
        </authorList>
    </citation>
    <scope>NUCLEOTIDE SEQUENCE [LARGE SCALE GENOMIC DNA]</scope>
    <source>
        <strain evidence="2 3">9006-11</strain>
    </source>
</reference>